<feature type="transmembrane region" description="Helical" evidence="3">
    <location>
        <begin position="20"/>
        <end position="41"/>
    </location>
</feature>
<dbReference type="InterPro" id="IPR049704">
    <property type="entry name" value="Aminotrans_3_PPA_site"/>
</dbReference>
<dbReference type="GO" id="GO:0008483">
    <property type="term" value="F:transaminase activity"/>
    <property type="evidence" value="ECO:0007669"/>
    <property type="project" value="InterPro"/>
</dbReference>
<keyword evidence="3" id="KW-0812">Transmembrane</keyword>
<comment type="similarity">
    <text evidence="1">Belongs to the class-III pyridoxal-phosphate-dependent aminotransferase family.</text>
</comment>
<evidence type="ECO:0000256" key="2">
    <source>
        <dbReference type="ARBA" id="ARBA00022898"/>
    </source>
</evidence>
<dbReference type="InterPro" id="IPR005814">
    <property type="entry name" value="Aminotrans_3"/>
</dbReference>
<dbReference type="GO" id="GO:0030170">
    <property type="term" value="F:pyridoxal phosphate binding"/>
    <property type="evidence" value="ECO:0007669"/>
    <property type="project" value="InterPro"/>
</dbReference>
<keyword evidence="3" id="KW-1133">Transmembrane helix</keyword>
<reference evidence="4" key="1">
    <citation type="submission" date="2021-02" db="EMBL/GenBank/DDBJ databases">
        <authorList>
            <person name="Nowell W R."/>
        </authorList>
    </citation>
    <scope>NUCLEOTIDE SEQUENCE</scope>
</reference>
<proteinExistence type="inferred from homology"/>
<dbReference type="EMBL" id="CAJOBB010000175">
    <property type="protein sequence ID" value="CAF3596991.1"/>
    <property type="molecule type" value="Genomic_DNA"/>
</dbReference>
<sequence length="569" mass="65582">MVAFTPLRPVTKDSRLFCVIRAYLTVVATTLLSSSFLLQAVSRLFYSVFHTYRRSLLTWNFHYFLIAVQWTVGFLTPITILINYDHVIHRTDSIMATPFGNDLHIEITHNDNDESEFDIKELYTREKTLQLRNIYIPNCIELFYRHSPLKIVRCHGTYMYDQLGNRYLDCINNVAHVGHCHSYVNKQIYRQMGACATNTRYLHDNTVILAEKLSRTLPESLQQIFYTNSASEANDLAIRLARGFTGNYDILALDNAYHGHISTLVELSTYKFKKMKKPTKIPEHVHIIPTPDVYRGKYRDIDYNYDEVKLCELYVDEARRVVEEAEARGRRIALFFIETLQSCAGQIIYPKGYLKQLFDYLQSKGILCVADEVQAGFGRSGTHFWAYDSYQEGVIPDFVTLGKSMGNGFPVAALITRKDITQEFESNGIEYFNTYGGNPVSCRAAIAVLDVIENEHLQENADKVSIHFLTKLKELQKQYDIIGDVRGRGFFLGIEFVRDRKTREPATIETKEIQLMLLENFIIISTDGPDHNVLKFKSPMCFGIVDVDYFCEKLEIVLNAMKTKTNQNF</sequence>
<name>A0A818MZX6_9BILA</name>
<comment type="caution">
    <text evidence="4">The sequence shown here is derived from an EMBL/GenBank/DDBJ whole genome shotgun (WGS) entry which is preliminary data.</text>
</comment>
<dbReference type="Pfam" id="PF00202">
    <property type="entry name" value="Aminotran_3"/>
    <property type="match status" value="1"/>
</dbReference>
<evidence type="ECO:0000256" key="1">
    <source>
        <dbReference type="ARBA" id="ARBA00008954"/>
    </source>
</evidence>
<dbReference type="GO" id="GO:0005739">
    <property type="term" value="C:mitochondrion"/>
    <property type="evidence" value="ECO:0007669"/>
    <property type="project" value="TreeGrafter"/>
</dbReference>
<dbReference type="PANTHER" id="PTHR45688:SF13">
    <property type="entry name" value="ALANINE--GLYOXYLATE AMINOTRANSFERASE 2-LIKE"/>
    <property type="match status" value="1"/>
</dbReference>
<dbReference type="AlphaFoldDB" id="A0A818MZX6"/>
<dbReference type="InterPro" id="IPR015424">
    <property type="entry name" value="PyrdxlP-dep_Trfase"/>
</dbReference>
<dbReference type="InterPro" id="IPR015422">
    <property type="entry name" value="PyrdxlP-dep_Trfase_small"/>
</dbReference>
<evidence type="ECO:0000313" key="4">
    <source>
        <dbReference type="EMBL" id="CAF3596991.1"/>
    </source>
</evidence>
<dbReference type="Gene3D" id="3.40.640.10">
    <property type="entry name" value="Type I PLP-dependent aspartate aminotransferase-like (Major domain)"/>
    <property type="match status" value="1"/>
</dbReference>
<protein>
    <submittedName>
        <fullName evidence="4">Uncharacterized protein</fullName>
    </submittedName>
</protein>
<evidence type="ECO:0000256" key="3">
    <source>
        <dbReference type="SAM" id="Phobius"/>
    </source>
</evidence>
<accession>A0A818MZX6</accession>
<dbReference type="Gene3D" id="3.90.1150.10">
    <property type="entry name" value="Aspartate Aminotransferase, domain 1"/>
    <property type="match status" value="1"/>
</dbReference>
<dbReference type="PROSITE" id="PS00600">
    <property type="entry name" value="AA_TRANSFER_CLASS_3"/>
    <property type="match status" value="1"/>
</dbReference>
<keyword evidence="2" id="KW-0663">Pyridoxal phosphate</keyword>
<keyword evidence="3" id="KW-0472">Membrane</keyword>
<dbReference type="SUPFAM" id="SSF53383">
    <property type="entry name" value="PLP-dependent transferases"/>
    <property type="match status" value="1"/>
</dbReference>
<dbReference type="CDD" id="cd00610">
    <property type="entry name" value="OAT_like"/>
    <property type="match status" value="1"/>
</dbReference>
<gene>
    <name evidence="4" type="ORF">KXQ929_LOCUS4926</name>
</gene>
<dbReference type="InterPro" id="IPR015421">
    <property type="entry name" value="PyrdxlP-dep_Trfase_major"/>
</dbReference>
<evidence type="ECO:0000313" key="5">
    <source>
        <dbReference type="Proteomes" id="UP000663868"/>
    </source>
</evidence>
<dbReference type="PANTHER" id="PTHR45688">
    <property type="match status" value="1"/>
</dbReference>
<organism evidence="4 5">
    <name type="scientific">Adineta steineri</name>
    <dbReference type="NCBI Taxonomy" id="433720"/>
    <lineage>
        <taxon>Eukaryota</taxon>
        <taxon>Metazoa</taxon>
        <taxon>Spiralia</taxon>
        <taxon>Gnathifera</taxon>
        <taxon>Rotifera</taxon>
        <taxon>Eurotatoria</taxon>
        <taxon>Bdelloidea</taxon>
        <taxon>Adinetida</taxon>
        <taxon>Adinetidae</taxon>
        <taxon>Adineta</taxon>
    </lineage>
</organism>
<dbReference type="Proteomes" id="UP000663868">
    <property type="component" value="Unassembled WGS sequence"/>
</dbReference>
<feature type="transmembrane region" description="Helical" evidence="3">
    <location>
        <begin position="61"/>
        <end position="84"/>
    </location>
</feature>